<dbReference type="OrthoDB" id="2152029at2759"/>
<evidence type="ECO:0000256" key="1">
    <source>
        <dbReference type="ARBA" id="ARBA00010515"/>
    </source>
</evidence>
<dbReference type="Gene3D" id="3.40.50.1820">
    <property type="entry name" value="alpha/beta hydrolase"/>
    <property type="match status" value="1"/>
</dbReference>
<evidence type="ECO:0000256" key="2">
    <source>
        <dbReference type="ARBA" id="ARBA00022801"/>
    </source>
</evidence>
<comment type="similarity">
    <text evidence="1">Belongs to the 'GDXG' lipolytic enzyme family.</text>
</comment>
<dbReference type="GO" id="GO:0016787">
    <property type="term" value="F:hydrolase activity"/>
    <property type="evidence" value="ECO:0007669"/>
    <property type="project" value="UniProtKB-KW"/>
</dbReference>
<dbReference type="Pfam" id="PF07859">
    <property type="entry name" value="Abhydrolase_3"/>
    <property type="match status" value="1"/>
</dbReference>
<sequence>MSPSPARPPLLSLVSLIGGMASAGLLQALVYPFRRPRAPTLRQHVLSAVIRAFLRRVIVAQLRYLMPPTSQRCLDFCKSKGEEPEILEVEVQHRKVLAHWIGSSGADIVILFFHGGGYVQPISVGHLEYMHRLVKDFSGPGKSKSLAVLVPEYSLAPEATHPAQLREAAAVLSYLLKECNRPPADILISGDSAGAGLAFTLLSHMLHPHPDVPAITLSEPLLGAFLYSPWISFGTRHDSYVNNANLDILVPRALRCWSAMYTSQNLDDPERDPGLVSGDSYTEPLINDSSWWEGLHQVISEILIWAGGNEILLDGINAMDAKLRIGWQTGGGEPAKIFYIEEAEMAHAQPIMDAMANAKIKGSGQIAIEEWLRSRLER</sequence>
<dbReference type="Proteomes" id="UP000800093">
    <property type="component" value="Unassembled WGS sequence"/>
</dbReference>
<evidence type="ECO:0000313" key="6">
    <source>
        <dbReference type="Proteomes" id="UP000800093"/>
    </source>
</evidence>
<dbReference type="AlphaFoldDB" id="A0A9P4K1U3"/>
<accession>A0A9P4K1U3</accession>
<evidence type="ECO:0000259" key="4">
    <source>
        <dbReference type="Pfam" id="PF07859"/>
    </source>
</evidence>
<dbReference type="PROSITE" id="PS01174">
    <property type="entry name" value="LIPASE_GDXG_SER"/>
    <property type="match status" value="1"/>
</dbReference>
<feature type="active site" evidence="3">
    <location>
        <position position="192"/>
    </location>
</feature>
<protein>
    <submittedName>
        <fullName evidence="5">Alpha/beta-hydrolase</fullName>
    </submittedName>
</protein>
<dbReference type="InterPro" id="IPR050300">
    <property type="entry name" value="GDXG_lipolytic_enzyme"/>
</dbReference>
<dbReference type="EMBL" id="ML986658">
    <property type="protein sequence ID" value="KAF2261384.1"/>
    <property type="molecule type" value="Genomic_DNA"/>
</dbReference>
<gene>
    <name evidence="5" type="ORF">CC78DRAFT_546686</name>
</gene>
<dbReference type="PANTHER" id="PTHR48081">
    <property type="entry name" value="AB HYDROLASE SUPERFAMILY PROTEIN C4A8.06C"/>
    <property type="match status" value="1"/>
</dbReference>
<feature type="domain" description="Alpha/beta hydrolase fold-3" evidence="4">
    <location>
        <begin position="110"/>
        <end position="324"/>
    </location>
</feature>
<comment type="caution">
    <text evidence="5">The sequence shown here is derived from an EMBL/GenBank/DDBJ whole genome shotgun (WGS) entry which is preliminary data.</text>
</comment>
<keyword evidence="6" id="KW-1185">Reference proteome</keyword>
<name>A0A9P4K1U3_9PLEO</name>
<dbReference type="InterPro" id="IPR013094">
    <property type="entry name" value="AB_hydrolase_3"/>
</dbReference>
<dbReference type="InterPro" id="IPR029058">
    <property type="entry name" value="AB_hydrolase_fold"/>
</dbReference>
<keyword evidence="2" id="KW-0378">Hydrolase</keyword>
<dbReference type="SUPFAM" id="SSF53474">
    <property type="entry name" value="alpha/beta-Hydrolases"/>
    <property type="match status" value="1"/>
</dbReference>
<evidence type="ECO:0000256" key="3">
    <source>
        <dbReference type="PROSITE-ProRule" id="PRU10038"/>
    </source>
</evidence>
<evidence type="ECO:0000313" key="5">
    <source>
        <dbReference type="EMBL" id="KAF2261384.1"/>
    </source>
</evidence>
<proteinExistence type="inferred from homology"/>
<organism evidence="5 6">
    <name type="scientific">Lojkania enalia</name>
    <dbReference type="NCBI Taxonomy" id="147567"/>
    <lineage>
        <taxon>Eukaryota</taxon>
        <taxon>Fungi</taxon>
        <taxon>Dikarya</taxon>
        <taxon>Ascomycota</taxon>
        <taxon>Pezizomycotina</taxon>
        <taxon>Dothideomycetes</taxon>
        <taxon>Pleosporomycetidae</taxon>
        <taxon>Pleosporales</taxon>
        <taxon>Pleosporales incertae sedis</taxon>
        <taxon>Lojkania</taxon>
    </lineage>
</organism>
<dbReference type="PANTHER" id="PTHR48081:SF31">
    <property type="entry name" value="STERYL ACETYL HYDROLASE MUG81-RELATED"/>
    <property type="match status" value="1"/>
</dbReference>
<reference evidence="6" key="1">
    <citation type="journal article" date="2020" name="Stud. Mycol.">
        <title>101 Dothideomycetes genomes: A test case for predicting lifestyles and emergence of pathogens.</title>
        <authorList>
            <person name="Haridas S."/>
            <person name="Albert R."/>
            <person name="Binder M."/>
            <person name="Bloem J."/>
            <person name="LaButti K."/>
            <person name="Salamov A."/>
            <person name="Andreopoulos B."/>
            <person name="Baker S."/>
            <person name="Barry K."/>
            <person name="Bills G."/>
            <person name="Bluhm B."/>
            <person name="Cannon C."/>
            <person name="Castanera R."/>
            <person name="Culley D."/>
            <person name="Daum C."/>
            <person name="Ezra D."/>
            <person name="Gonzalez J."/>
            <person name="Henrissat B."/>
            <person name="Kuo A."/>
            <person name="Liang C."/>
            <person name="Lipzen A."/>
            <person name="Lutzoni F."/>
            <person name="Magnuson J."/>
            <person name="Mondo S."/>
            <person name="Nolan M."/>
            <person name="Ohm R."/>
            <person name="Pangilinan J."/>
            <person name="Park H.-J."/>
            <person name="Ramirez L."/>
            <person name="Alfaro M."/>
            <person name="Sun H."/>
            <person name="Tritt A."/>
            <person name="Yoshinaga Y."/>
            <person name="Zwiers L.-H."/>
            <person name="Turgeon B."/>
            <person name="Goodwin S."/>
            <person name="Spatafora J."/>
            <person name="Crous P."/>
            <person name="Grigoriev I."/>
        </authorList>
    </citation>
    <scope>NUCLEOTIDE SEQUENCE [LARGE SCALE GENOMIC DNA]</scope>
    <source>
        <strain evidence="6">CBS 304.66</strain>
    </source>
</reference>
<dbReference type="InterPro" id="IPR033140">
    <property type="entry name" value="Lipase_GDXG_put_SER_AS"/>
</dbReference>